<name>A0A6A6HMP6_VIRVR</name>
<evidence type="ECO:0000256" key="4">
    <source>
        <dbReference type="SAM" id="Phobius"/>
    </source>
</evidence>
<feature type="compositionally biased region" description="Basic and acidic residues" evidence="3">
    <location>
        <begin position="387"/>
        <end position="401"/>
    </location>
</feature>
<feature type="domain" description="DUF676" evidence="5">
    <location>
        <begin position="33"/>
        <end position="230"/>
    </location>
</feature>
<feature type="transmembrane region" description="Helical" evidence="4">
    <location>
        <begin position="292"/>
        <end position="313"/>
    </location>
</feature>
<protein>
    <submittedName>
        <fullName evidence="6">DUF676-domain-containing protein</fullName>
    </submittedName>
</protein>
<dbReference type="Pfam" id="PF05057">
    <property type="entry name" value="DUF676"/>
    <property type="match status" value="1"/>
</dbReference>
<dbReference type="EMBL" id="ML991773">
    <property type="protein sequence ID" value="KAF2239078.1"/>
    <property type="molecule type" value="Genomic_DNA"/>
</dbReference>
<keyword evidence="7" id="KW-1185">Reference proteome</keyword>
<dbReference type="OrthoDB" id="273452at2759"/>
<dbReference type="GO" id="GO:0016042">
    <property type="term" value="P:lipid catabolic process"/>
    <property type="evidence" value="ECO:0007669"/>
    <property type="project" value="UniProtKB-KW"/>
</dbReference>
<dbReference type="GO" id="GO:0004622">
    <property type="term" value="F:phosphatidylcholine lysophospholipase activity"/>
    <property type="evidence" value="ECO:0007669"/>
    <property type="project" value="TreeGrafter"/>
</dbReference>
<evidence type="ECO:0000256" key="3">
    <source>
        <dbReference type="SAM" id="MobiDB-lite"/>
    </source>
</evidence>
<keyword evidence="2" id="KW-0443">Lipid metabolism</keyword>
<dbReference type="GO" id="GO:0047372">
    <property type="term" value="F:monoacylglycerol lipase activity"/>
    <property type="evidence" value="ECO:0007669"/>
    <property type="project" value="TreeGrafter"/>
</dbReference>
<evidence type="ECO:0000256" key="1">
    <source>
        <dbReference type="ARBA" id="ARBA00007920"/>
    </source>
</evidence>
<dbReference type="PANTHER" id="PTHR12482:SF65">
    <property type="entry name" value="ESTERASE, PUTATIVE (AFU_ORTHOLOGUE AFUA_3G12320)-RELATED"/>
    <property type="match status" value="1"/>
</dbReference>
<gene>
    <name evidence="6" type="ORF">EV356DRAFT_572565</name>
</gene>
<feature type="compositionally biased region" description="Acidic residues" evidence="3">
    <location>
        <begin position="372"/>
        <end position="386"/>
    </location>
</feature>
<evidence type="ECO:0000256" key="2">
    <source>
        <dbReference type="ARBA" id="ARBA00022963"/>
    </source>
</evidence>
<dbReference type="Proteomes" id="UP000800092">
    <property type="component" value="Unassembled WGS sequence"/>
</dbReference>
<keyword evidence="4" id="KW-0812">Transmembrane</keyword>
<evidence type="ECO:0000313" key="7">
    <source>
        <dbReference type="Proteomes" id="UP000800092"/>
    </source>
</evidence>
<dbReference type="InterPro" id="IPR007751">
    <property type="entry name" value="DUF676_lipase-like"/>
</dbReference>
<feature type="region of interest" description="Disordered" evidence="3">
    <location>
        <begin position="372"/>
        <end position="422"/>
    </location>
</feature>
<keyword evidence="4" id="KW-0472">Membrane</keyword>
<comment type="similarity">
    <text evidence="1">Belongs to the putative lipase ROG1 family.</text>
</comment>
<dbReference type="GO" id="GO:0005811">
    <property type="term" value="C:lipid droplet"/>
    <property type="evidence" value="ECO:0007669"/>
    <property type="project" value="TreeGrafter"/>
</dbReference>
<dbReference type="PANTHER" id="PTHR12482">
    <property type="entry name" value="LIPASE ROG1-RELATED-RELATED"/>
    <property type="match status" value="1"/>
</dbReference>
<dbReference type="AlphaFoldDB" id="A0A6A6HMP6"/>
<evidence type="ECO:0000313" key="6">
    <source>
        <dbReference type="EMBL" id="KAF2239078.1"/>
    </source>
</evidence>
<dbReference type="InterPro" id="IPR044294">
    <property type="entry name" value="Lipase-like"/>
</dbReference>
<dbReference type="Gene3D" id="3.40.50.1820">
    <property type="entry name" value="alpha/beta hydrolase"/>
    <property type="match status" value="1"/>
</dbReference>
<reference evidence="6" key="1">
    <citation type="journal article" date="2020" name="Stud. Mycol.">
        <title>101 Dothideomycetes genomes: a test case for predicting lifestyles and emergence of pathogens.</title>
        <authorList>
            <person name="Haridas S."/>
            <person name="Albert R."/>
            <person name="Binder M."/>
            <person name="Bloem J."/>
            <person name="Labutti K."/>
            <person name="Salamov A."/>
            <person name="Andreopoulos B."/>
            <person name="Baker S."/>
            <person name="Barry K."/>
            <person name="Bills G."/>
            <person name="Bluhm B."/>
            <person name="Cannon C."/>
            <person name="Castanera R."/>
            <person name="Culley D."/>
            <person name="Daum C."/>
            <person name="Ezra D."/>
            <person name="Gonzalez J."/>
            <person name="Henrissat B."/>
            <person name="Kuo A."/>
            <person name="Liang C."/>
            <person name="Lipzen A."/>
            <person name="Lutzoni F."/>
            <person name="Magnuson J."/>
            <person name="Mondo S."/>
            <person name="Nolan M."/>
            <person name="Ohm R."/>
            <person name="Pangilinan J."/>
            <person name="Park H.-J."/>
            <person name="Ramirez L."/>
            <person name="Alfaro M."/>
            <person name="Sun H."/>
            <person name="Tritt A."/>
            <person name="Yoshinaga Y."/>
            <person name="Zwiers L.-H."/>
            <person name="Turgeon B."/>
            <person name="Goodwin S."/>
            <person name="Spatafora J."/>
            <person name="Crous P."/>
            <person name="Grigoriev I."/>
        </authorList>
    </citation>
    <scope>NUCLEOTIDE SEQUENCE</scope>
    <source>
        <strain evidence="6">Tuck. ex Michener</strain>
    </source>
</reference>
<dbReference type="SUPFAM" id="SSF53474">
    <property type="entry name" value="alpha/beta-Hydrolases"/>
    <property type="match status" value="1"/>
</dbReference>
<evidence type="ECO:0000259" key="5">
    <source>
        <dbReference type="Pfam" id="PF05057"/>
    </source>
</evidence>
<proteinExistence type="inferred from homology"/>
<keyword evidence="4" id="KW-1133">Transmembrane helix</keyword>
<accession>A0A6A6HMP6</accession>
<dbReference type="InterPro" id="IPR029058">
    <property type="entry name" value="AB_hydrolase_fold"/>
</dbReference>
<keyword evidence="2" id="KW-0442">Lipid degradation</keyword>
<sequence>MPSSPFSLTGLGRGVASNSPKVEEPQLDATDTATHLVVLIHGLWGNPNHLRFLSKSLREKYPEELHILVARSNSDSFTYDGIEVGGERVAHEIEETLEQLSKRGNTITKISMIGYSLGGLVARYAIGLLYSHGLFDKIQPINFTTFASPHLGVRTPKVGLSNQIWNVLGARTLSVSGQQLFTIDSFRDTGRPLLSLLADPSSIFLRGLARFKNRTLYANIVNDRSVPYYTSAISRTDPFATADPDTLSLNYVPGYTPVLLHPHHPISRKPQAPDASTALYYQSRALVRQLPFMAFVLLVLPLGSVLFLLNSGVQLVRSRQRIRLHEAGQGAMGAPAKYRIPLMVQGMERRVEGVYEHVEASTMQDTLDGMAEDVNDDEDEDDEEAESDKPLLERDNNSERRLKVRRKEKQANGDVNKGNTASADTDFPVLALTPDQFQMIDELDRVGFTKYRVWIQKARHSHAAIVVRMNRQSFEDGKVVVGHWVSTFEV</sequence>
<feature type="region of interest" description="Disordered" evidence="3">
    <location>
        <begin position="1"/>
        <end position="27"/>
    </location>
</feature>
<organism evidence="6 7">
    <name type="scientific">Viridothelium virens</name>
    <name type="common">Speckled blister lichen</name>
    <name type="synonym">Trypethelium virens</name>
    <dbReference type="NCBI Taxonomy" id="1048519"/>
    <lineage>
        <taxon>Eukaryota</taxon>
        <taxon>Fungi</taxon>
        <taxon>Dikarya</taxon>
        <taxon>Ascomycota</taxon>
        <taxon>Pezizomycotina</taxon>
        <taxon>Dothideomycetes</taxon>
        <taxon>Dothideomycetes incertae sedis</taxon>
        <taxon>Trypetheliales</taxon>
        <taxon>Trypetheliaceae</taxon>
        <taxon>Viridothelium</taxon>
    </lineage>
</organism>